<dbReference type="Proteomes" id="UP001153069">
    <property type="component" value="Unassembled WGS sequence"/>
</dbReference>
<dbReference type="AlphaFoldDB" id="A0A9N8DMU8"/>
<gene>
    <name evidence="7" type="ORF">SEMRO_249_G098590.1</name>
</gene>
<accession>A0A9N8DMU8</accession>
<dbReference type="PANTHER" id="PTHR48007:SF4">
    <property type="entry name" value="LEUCINE-RICH REPEAT RECEPTOR-LIKE PROTEIN KINASE PXC1"/>
    <property type="match status" value="1"/>
</dbReference>
<evidence type="ECO:0000256" key="2">
    <source>
        <dbReference type="ARBA" id="ARBA00022729"/>
    </source>
</evidence>
<proteinExistence type="predicted"/>
<evidence type="ECO:0000313" key="7">
    <source>
        <dbReference type="EMBL" id="CAB9505952.1"/>
    </source>
</evidence>
<evidence type="ECO:0000256" key="6">
    <source>
        <dbReference type="SAM" id="Phobius"/>
    </source>
</evidence>
<feature type="compositionally biased region" description="Acidic residues" evidence="5">
    <location>
        <begin position="1"/>
        <end position="15"/>
    </location>
</feature>
<feature type="region of interest" description="Disordered" evidence="5">
    <location>
        <begin position="217"/>
        <end position="273"/>
    </location>
</feature>
<keyword evidence="7" id="KW-0675">Receptor</keyword>
<dbReference type="SUPFAM" id="SSF52058">
    <property type="entry name" value="L domain-like"/>
    <property type="match status" value="1"/>
</dbReference>
<keyword evidence="8" id="KW-1185">Reference proteome</keyword>
<evidence type="ECO:0000313" key="8">
    <source>
        <dbReference type="Proteomes" id="UP001153069"/>
    </source>
</evidence>
<dbReference type="PANTHER" id="PTHR48007">
    <property type="entry name" value="LEUCINE-RICH REPEAT RECEPTOR-LIKE PROTEIN KINASE PXC1"/>
    <property type="match status" value="1"/>
</dbReference>
<sequence length="606" mass="66535">MEDQAETEFDFEVEELQQFVGGRGTTTADDPEEDGHESLGAIRAAMTRGFSSTRRASSRALGGSSHHDRRSSLGRSSSGMGNSSHTDRYRRHATAPARSSSSSVKLWQARGSIVADNVDQSTNLMSASYHTKKVGNSGGGGGHWGDRSWTDIFLERDHSGSGSMEDSFASVRYGETKVREKVKIKKWPVFLVFLITGLALTILLLVIPMGGVILNSSSNSSASSESTNDHTAQVTPSPETNNPPTPSEPATEEEEEEPAEKEQAKEEVEPLEDDAERLQALESLFMDLDITPKSELQKEGSAANKALRWIATEDTAKIVPNTDNKEVLVQRYALAVFFFSQQQHENDDVGTTAAKRAGVGGRRLKSLEPQQRRRMENTDRTVLDKTWLTEGSICQWHGIFCDGDEKHLVHEIYLSRANLVGTIPEELFLAMPSLQRLDLTHNQFHGKLPSQLPSSLQLEHLLLGHNQLTGSVPRNILQELPTLKELVLVNNSLTGELPEATDSVNDNLQVLSLAANQLKGSIPKSYGQELPSLKKFNLDGNSGIRGSVPTELGLLSNLERLQLHGTSLTGEMPQQVCTLHQSSSLRYLVTDCTSGEIQCDCCTRCF</sequence>
<feature type="compositionally biased region" description="Low complexity" evidence="5">
    <location>
        <begin position="73"/>
        <end position="84"/>
    </location>
</feature>
<dbReference type="InterPro" id="IPR046959">
    <property type="entry name" value="PRK1-6/SRF4-like"/>
</dbReference>
<organism evidence="7 8">
    <name type="scientific">Seminavis robusta</name>
    <dbReference type="NCBI Taxonomy" id="568900"/>
    <lineage>
        <taxon>Eukaryota</taxon>
        <taxon>Sar</taxon>
        <taxon>Stramenopiles</taxon>
        <taxon>Ochrophyta</taxon>
        <taxon>Bacillariophyta</taxon>
        <taxon>Bacillariophyceae</taxon>
        <taxon>Bacillariophycidae</taxon>
        <taxon>Naviculales</taxon>
        <taxon>Naviculaceae</taxon>
        <taxon>Seminavis</taxon>
    </lineage>
</organism>
<dbReference type="GO" id="GO:0016020">
    <property type="term" value="C:membrane"/>
    <property type="evidence" value="ECO:0007669"/>
    <property type="project" value="UniProtKB-SubCell"/>
</dbReference>
<comment type="caution">
    <text evidence="7">The sequence shown here is derived from an EMBL/GenBank/DDBJ whole genome shotgun (WGS) entry which is preliminary data.</text>
</comment>
<evidence type="ECO:0000256" key="3">
    <source>
        <dbReference type="ARBA" id="ARBA00022737"/>
    </source>
</evidence>
<keyword evidence="3" id="KW-0677">Repeat</keyword>
<name>A0A9N8DMU8_9STRA</name>
<feature type="compositionally biased region" description="Low complexity" evidence="5">
    <location>
        <begin position="47"/>
        <end position="64"/>
    </location>
</feature>
<keyword evidence="7" id="KW-0418">Kinase</keyword>
<feature type="transmembrane region" description="Helical" evidence="6">
    <location>
        <begin position="189"/>
        <end position="214"/>
    </location>
</feature>
<dbReference type="Gene3D" id="3.80.10.10">
    <property type="entry name" value="Ribonuclease Inhibitor"/>
    <property type="match status" value="1"/>
</dbReference>
<keyword evidence="6" id="KW-0812">Transmembrane</keyword>
<keyword evidence="2" id="KW-0732">Signal</keyword>
<evidence type="ECO:0000256" key="1">
    <source>
        <dbReference type="ARBA" id="ARBA00004370"/>
    </source>
</evidence>
<dbReference type="OrthoDB" id="2013775at2759"/>
<dbReference type="FunFam" id="3.80.10.10:FF:000400">
    <property type="entry name" value="Nuclear pore complex protein NUP107"/>
    <property type="match status" value="1"/>
</dbReference>
<evidence type="ECO:0000256" key="5">
    <source>
        <dbReference type="SAM" id="MobiDB-lite"/>
    </source>
</evidence>
<feature type="compositionally biased region" description="Acidic residues" evidence="5">
    <location>
        <begin position="250"/>
        <end position="259"/>
    </location>
</feature>
<dbReference type="EMBL" id="CAICTM010000248">
    <property type="protein sequence ID" value="CAB9505952.1"/>
    <property type="molecule type" value="Genomic_DNA"/>
</dbReference>
<protein>
    <submittedName>
        <fullName evidence="7">LRR receptor-like serine threonine-protein kinase</fullName>
    </submittedName>
</protein>
<reference evidence="7" key="1">
    <citation type="submission" date="2020-06" db="EMBL/GenBank/DDBJ databases">
        <authorList>
            <consortium name="Plant Systems Biology data submission"/>
        </authorList>
    </citation>
    <scope>NUCLEOTIDE SEQUENCE</scope>
    <source>
        <strain evidence="7">D6</strain>
    </source>
</reference>
<dbReference type="Pfam" id="PF00560">
    <property type="entry name" value="LRR_1"/>
    <property type="match status" value="1"/>
</dbReference>
<keyword evidence="4 6" id="KW-0472">Membrane</keyword>
<feature type="compositionally biased region" description="Low complexity" evidence="5">
    <location>
        <begin position="217"/>
        <end position="226"/>
    </location>
</feature>
<feature type="region of interest" description="Disordered" evidence="5">
    <location>
        <begin position="1"/>
        <end position="102"/>
    </location>
</feature>
<dbReference type="InterPro" id="IPR032675">
    <property type="entry name" value="LRR_dom_sf"/>
</dbReference>
<keyword evidence="6" id="KW-1133">Transmembrane helix</keyword>
<dbReference type="InterPro" id="IPR001611">
    <property type="entry name" value="Leu-rich_rpt"/>
</dbReference>
<keyword evidence="7" id="KW-0808">Transferase</keyword>
<comment type="subcellular location">
    <subcellularLocation>
        <location evidence="1">Membrane</location>
    </subcellularLocation>
</comment>
<dbReference type="GO" id="GO:0016301">
    <property type="term" value="F:kinase activity"/>
    <property type="evidence" value="ECO:0007669"/>
    <property type="project" value="UniProtKB-KW"/>
</dbReference>
<evidence type="ECO:0000256" key="4">
    <source>
        <dbReference type="ARBA" id="ARBA00023136"/>
    </source>
</evidence>